<sequence length="113" mass="13236">MEEPKQTLYIKGLPDKPSATEVRRALYLYCTQFGPVKAVLYDKSKDFYGQAFVVFTDVGTATTARRSLHDRLFYGRQIQAFYAHRQAFCVDPGERRRRDIAREKRRLQGLKKE</sequence>
<evidence type="ECO:0000256" key="1">
    <source>
        <dbReference type="PROSITE-ProRule" id="PRU00176"/>
    </source>
</evidence>
<gene>
    <name evidence="3" type="ORF">ABL78_1074</name>
</gene>
<proteinExistence type="predicted"/>
<evidence type="ECO:0000313" key="3">
    <source>
        <dbReference type="EMBL" id="KPI89811.1"/>
    </source>
</evidence>
<accession>A0A0N1IM99</accession>
<keyword evidence="4" id="KW-1185">Reference proteome</keyword>
<dbReference type="Pfam" id="PF00076">
    <property type="entry name" value="RRM_1"/>
    <property type="match status" value="1"/>
</dbReference>
<keyword evidence="1" id="KW-0694">RNA-binding</keyword>
<dbReference type="InterPro" id="IPR035979">
    <property type="entry name" value="RBD_domain_sf"/>
</dbReference>
<dbReference type="PROSITE" id="PS50102">
    <property type="entry name" value="RRM"/>
    <property type="match status" value="1"/>
</dbReference>
<dbReference type="SUPFAM" id="SSF54928">
    <property type="entry name" value="RNA-binding domain, RBD"/>
    <property type="match status" value="1"/>
</dbReference>
<dbReference type="InterPro" id="IPR012677">
    <property type="entry name" value="Nucleotide-bd_a/b_plait_sf"/>
</dbReference>
<dbReference type="VEuPathDB" id="TriTrypDB:Lsey_0016_0280"/>
<evidence type="ECO:0000259" key="2">
    <source>
        <dbReference type="PROSITE" id="PS50102"/>
    </source>
</evidence>
<evidence type="ECO:0000313" key="4">
    <source>
        <dbReference type="Proteomes" id="UP000038009"/>
    </source>
</evidence>
<dbReference type="OrthoDB" id="277802at2759"/>
<dbReference type="GO" id="GO:0003723">
    <property type="term" value="F:RNA binding"/>
    <property type="evidence" value="ECO:0007669"/>
    <property type="project" value="UniProtKB-UniRule"/>
</dbReference>
<dbReference type="AlphaFoldDB" id="A0A0N1IM99"/>
<protein>
    <recommendedName>
        <fullName evidence="2">RRM domain-containing protein</fullName>
    </recommendedName>
</protein>
<comment type="caution">
    <text evidence="3">The sequence shown here is derived from an EMBL/GenBank/DDBJ whole genome shotgun (WGS) entry which is preliminary data.</text>
</comment>
<dbReference type="EMBL" id="LJSK01000016">
    <property type="protein sequence ID" value="KPI89811.1"/>
    <property type="molecule type" value="Genomic_DNA"/>
</dbReference>
<feature type="domain" description="RRM" evidence="2">
    <location>
        <begin position="6"/>
        <end position="85"/>
    </location>
</feature>
<reference evidence="3 4" key="1">
    <citation type="journal article" date="2015" name="PLoS Pathog.">
        <title>Leptomonas seymouri: Adaptations to the Dixenous Life Cycle Analyzed by Genome Sequencing, Transcriptome Profiling and Co-infection with Leishmania donovani.</title>
        <authorList>
            <person name="Kraeva N."/>
            <person name="Butenko A."/>
            <person name="Hlavacova J."/>
            <person name="Kostygov A."/>
            <person name="Myskova J."/>
            <person name="Grybchuk D."/>
            <person name="Lestinova T."/>
            <person name="Votypka J."/>
            <person name="Volf P."/>
            <person name="Opperdoes F."/>
            <person name="Flegontov P."/>
            <person name="Lukes J."/>
            <person name="Yurchenko V."/>
        </authorList>
    </citation>
    <scope>NUCLEOTIDE SEQUENCE [LARGE SCALE GENOMIC DNA]</scope>
    <source>
        <strain evidence="3 4">ATCC 30220</strain>
    </source>
</reference>
<dbReference type="OMA" id="HIVFYDA"/>
<name>A0A0N1IM99_LEPSE</name>
<dbReference type="Gene3D" id="3.30.70.330">
    <property type="match status" value="1"/>
</dbReference>
<dbReference type="InterPro" id="IPR000504">
    <property type="entry name" value="RRM_dom"/>
</dbReference>
<dbReference type="SMART" id="SM00360">
    <property type="entry name" value="RRM"/>
    <property type="match status" value="1"/>
</dbReference>
<organism evidence="3 4">
    <name type="scientific">Leptomonas seymouri</name>
    <dbReference type="NCBI Taxonomy" id="5684"/>
    <lineage>
        <taxon>Eukaryota</taxon>
        <taxon>Discoba</taxon>
        <taxon>Euglenozoa</taxon>
        <taxon>Kinetoplastea</taxon>
        <taxon>Metakinetoplastina</taxon>
        <taxon>Trypanosomatida</taxon>
        <taxon>Trypanosomatidae</taxon>
        <taxon>Leishmaniinae</taxon>
        <taxon>Leptomonas</taxon>
    </lineage>
</organism>
<dbReference type="Proteomes" id="UP000038009">
    <property type="component" value="Unassembled WGS sequence"/>
</dbReference>